<accession>Q0YUS4</accession>
<feature type="transmembrane region" description="Helical" evidence="12">
    <location>
        <begin position="292"/>
        <end position="319"/>
    </location>
</feature>
<reference evidence="13 14" key="2">
    <citation type="submission" date="2006-07" db="EMBL/GenBank/DDBJ databases">
        <title>Sequencing of the draft genome and assembly of Chlorobium ferroxidans DSM 13031.</title>
        <authorList>
            <consortium name="US DOE Joint Genome Institute (JGI-PGF)"/>
            <person name="Copeland A."/>
            <person name="Lucas S."/>
            <person name="Lapidus A."/>
            <person name="Barry K."/>
            <person name="Glavina del Rio T."/>
            <person name="Dalin E."/>
            <person name="Tice H."/>
            <person name="Bruce D."/>
            <person name="Pitluck S."/>
            <person name="Richardson P."/>
        </authorList>
    </citation>
    <scope>NUCLEOTIDE SEQUENCE [LARGE SCALE GENOMIC DNA]</scope>
    <source>
        <strain evidence="13 14">DSM 13031</strain>
    </source>
</reference>
<comment type="similarity">
    <text evidence="2">Belongs to the cytochrome ubiquinol oxidase subunit 2 family.</text>
</comment>
<dbReference type="EMBL" id="AASE01000001">
    <property type="protein sequence ID" value="EAT59959.1"/>
    <property type="molecule type" value="Genomic_DNA"/>
</dbReference>
<feature type="transmembrane region" description="Helical" evidence="12">
    <location>
        <begin position="6"/>
        <end position="32"/>
    </location>
</feature>
<dbReference type="GO" id="GO:0019646">
    <property type="term" value="P:aerobic electron transport chain"/>
    <property type="evidence" value="ECO:0007669"/>
    <property type="project" value="TreeGrafter"/>
</dbReference>
<evidence type="ECO:0000256" key="1">
    <source>
        <dbReference type="ARBA" id="ARBA00004651"/>
    </source>
</evidence>
<evidence type="ECO:0000256" key="2">
    <source>
        <dbReference type="ARBA" id="ARBA00007543"/>
    </source>
</evidence>
<evidence type="ECO:0000256" key="9">
    <source>
        <dbReference type="ARBA" id="ARBA00022989"/>
    </source>
</evidence>
<evidence type="ECO:0000256" key="3">
    <source>
        <dbReference type="ARBA" id="ARBA00022448"/>
    </source>
</evidence>
<keyword evidence="14" id="KW-1185">Reference proteome</keyword>
<evidence type="ECO:0000256" key="12">
    <source>
        <dbReference type="SAM" id="Phobius"/>
    </source>
</evidence>
<dbReference type="RefSeq" id="WP_006365232.1">
    <property type="nucleotide sequence ID" value="NZ_AASE01000001.1"/>
</dbReference>
<keyword evidence="8" id="KW-0249">Electron transport</keyword>
<dbReference type="GO" id="GO:0046872">
    <property type="term" value="F:metal ion binding"/>
    <property type="evidence" value="ECO:0007669"/>
    <property type="project" value="UniProtKB-KW"/>
</dbReference>
<keyword evidence="3" id="KW-0813">Transport</keyword>
<evidence type="ECO:0000256" key="11">
    <source>
        <dbReference type="ARBA" id="ARBA00023136"/>
    </source>
</evidence>
<evidence type="ECO:0000256" key="4">
    <source>
        <dbReference type="ARBA" id="ARBA00022475"/>
    </source>
</evidence>
<feature type="transmembrane region" description="Helical" evidence="12">
    <location>
        <begin position="247"/>
        <end position="268"/>
    </location>
</feature>
<proteinExistence type="inferred from homology"/>
<evidence type="ECO:0000256" key="5">
    <source>
        <dbReference type="ARBA" id="ARBA00022617"/>
    </source>
</evidence>
<dbReference type="PANTHER" id="PTHR43141:SF5">
    <property type="entry name" value="CYTOCHROME BD-I UBIQUINOL OXIDASE SUBUNIT 2"/>
    <property type="match status" value="1"/>
</dbReference>
<evidence type="ECO:0000256" key="6">
    <source>
        <dbReference type="ARBA" id="ARBA00022692"/>
    </source>
</evidence>
<keyword evidence="7" id="KW-0479">Metal-binding</keyword>
<dbReference type="GO" id="GO:0070069">
    <property type="term" value="C:cytochrome complex"/>
    <property type="evidence" value="ECO:0007669"/>
    <property type="project" value="TreeGrafter"/>
</dbReference>
<comment type="caution">
    <text evidence="13">The sequence shown here is derived from an EMBL/GenBank/DDBJ whole genome shotgun (WGS) entry which is preliminary data.</text>
</comment>
<evidence type="ECO:0000313" key="14">
    <source>
        <dbReference type="Proteomes" id="UP000004162"/>
    </source>
</evidence>
<keyword evidence="4" id="KW-1003">Cell membrane</keyword>
<dbReference type="AlphaFoldDB" id="Q0YUS4"/>
<keyword evidence="9 12" id="KW-1133">Transmembrane helix</keyword>
<organism evidence="13 14">
    <name type="scientific">Chlorobium ferrooxidans DSM 13031</name>
    <dbReference type="NCBI Taxonomy" id="377431"/>
    <lineage>
        <taxon>Bacteria</taxon>
        <taxon>Pseudomonadati</taxon>
        <taxon>Chlorobiota</taxon>
        <taxon>Chlorobiia</taxon>
        <taxon>Chlorobiales</taxon>
        <taxon>Chlorobiaceae</taxon>
        <taxon>Chlorobium/Pelodictyon group</taxon>
        <taxon>Chlorobium</taxon>
    </lineage>
</organism>
<feature type="transmembrane region" description="Helical" evidence="12">
    <location>
        <begin position="114"/>
        <end position="139"/>
    </location>
</feature>
<name>Q0YUS4_9CHLB</name>
<dbReference type="Proteomes" id="UP000004162">
    <property type="component" value="Unassembled WGS sequence"/>
</dbReference>
<keyword evidence="6 12" id="KW-0812">Transmembrane</keyword>
<dbReference type="NCBIfam" id="TIGR00203">
    <property type="entry name" value="cydB"/>
    <property type="match status" value="1"/>
</dbReference>
<feature type="transmembrane region" description="Helical" evidence="12">
    <location>
        <begin position="159"/>
        <end position="178"/>
    </location>
</feature>
<keyword evidence="10" id="KW-0408">Iron</keyword>
<feature type="transmembrane region" description="Helical" evidence="12">
    <location>
        <begin position="199"/>
        <end position="217"/>
    </location>
</feature>
<dbReference type="InterPro" id="IPR003317">
    <property type="entry name" value="Cyt-d_oxidase_su2"/>
</dbReference>
<dbReference type="OrthoDB" id="9776710at2"/>
<evidence type="ECO:0000313" key="13">
    <source>
        <dbReference type="EMBL" id="EAT59959.1"/>
    </source>
</evidence>
<feature type="transmembrane region" description="Helical" evidence="12">
    <location>
        <begin position="223"/>
        <end position="240"/>
    </location>
</feature>
<gene>
    <name evidence="13" type="ORF">CferDRAFT_1966</name>
</gene>
<keyword evidence="5" id="KW-0349">Heme</keyword>
<evidence type="ECO:0000256" key="7">
    <source>
        <dbReference type="ARBA" id="ARBA00022723"/>
    </source>
</evidence>
<feature type="transmembrane region" description="Helical" evidence="12">
    <location>
        <begin position="81"/>
        <end position="102"/>
    </location>
</feature>
<comment type="subcellular location">
    <subcellularLocation>
        <location evidence="1">Cell membrane</location>
        <topology evidence="1">Multi-pass membrane protein</topology>
    </subcellularLocation>
</comment>
<sequence length="331" mass="36069">MDLHSIWFIFIALLFTILFLLEGFDFGTGILLPFMGSDDRERRSVINTIGPFWLGNEVWLVSAGGAMFAAFPGWYASLLSGFYPLFLLMLLSLIFRGAAFEFRSKFSNPALKRVSEWIIFGGSLVPALLWGVILSNFISGVPVDASGNYTGALSKLLNPFALAGGAASALTFTLYGALFLSLKTSGRVKERAIGIAKKLWAPATLSLMVCIACSVTVTSIKPGILPLLSLLSLAPVIVLLQKNRSGVAFIMTALAIIFTALAIFTNLYPRVLVSNLNPAWSLTIYNASSSEYTLSILTVVALIFTPLVIIAQCLSYWVFRERVSTDSELEY</sequence>
<evidence type="ECO:0000256" key="8">
    <source>
        <dbReference type="ARBA" id="ARBA00022982"/>
    </source>
</evidence>
<protein>
    <submittedName>
        <fullName evidence="13">Cytochrome d ubiquinol oxidase, subunit II</fullName>
    </submittedName>
</protein>
<keyword evidence="11 12" id="KW-0472">Membrane</keyword>
<dbReference type="GO" id="GO:0005886">
    <property type="term" value="C:plasma membrane"/>
    <property type="evidence" value="ECO:0007669"/>
    <property type="project" value="UniProtKB-SubCell"/>
</dbReference>
<dbReference type="GO" id="GO:0016682">
    <property type="term" value="F:oxidoreductase activity, acting on diphenols and related substances as donors, oxygen as acceptor"/>
    <property type="evidence" value="ECO:0007669"/>
    <property type="project" value="TreeGrafter"/>
</dbReference>
<evidence type="ECO:0000256" key="10">
    <source>
        <dbReference type="ARBA" id="ARBA00023004"/>
    </source>
</evidence>
<dbReference type="PIRSF" id="PIRSF000267">
    <property type="entry name" value="Cyt_oxidse_sub2"/>
    <property type="match status" value="1"/>
</dbReference>
<dbReference type="PANTHER" id="PTHR43141">
    <property type="entry name" value="CYTOCHROME BD2 SUBUNIT II"/>
    <property type="match status" value="1"/>
</dbReference>
<dbReference type="Pfam" id="PF02322">
    <property type="entry name" value="Cyt_bd_oxida_II"/>
    <property type="match status" value="1"/>
</dbReference>
<reference evidence="13 14" key="1">
    <citation type="submission" date="2006-07" db="EMBL/GenBank/DDBJ databases">
        <title>Annotation of the draft genome assembly of Chlorobium ferroxidans DSM 13031.</title>
        <authorList>
            <consortium name="US DOE Joint Genome Institute (JGI-ORNL)"/>
            <person name="Larimer F."/>
            <person name="Land M."/>
            <person name="Hauser L."/>
        </authorList>
    </citation>
    <scope>NUCLEOTIDE SEQUENCE [LARGE SCALE GENOMIC DNA]</scope>
    <source>
        <strain evidence="13 14">DSM 13031</strain>
    </source>
</reference>
<dbReference type="GO" id="GO:0009055">
    <property type="term" value="F:electron transfer activity"/>
    <property type="evidence" value="ECO:0007669"/>
    <property type="project" value="TreeGrafter"/>
</dbReference>